<keyword evidence="3" id="KW-1185">Reference proteome</keyword>
<dbReference type="Proteomes" id="UP001437256">
    <property type="component" value="Unassembled WGS sequence"/>
</dbReference>
<dbReference type="PANTHER" id="PTHR34815">
    <property type="entry name" value="LYSINE ACETYLTRANSFERASE"/>
    <property type="match status" value="1"/>
</dbReference>
<dbReference type="Gene3D" id="3.40.630.30">
    <property type="match status" value="1"/>
</dbReference>
<dbReference type="PANTHER" id="PTHR34815:SF2">
    <property type="entry name" value="N-ACETYLTRANSFERASE DOMAIN-CONTAINING PROTEIN"/>
    <property type="match status" value="1"/>
</dbReference>
<dbReference type="EMBL" id="JBBXMP010000158">
    <property type="protein sequence ID" value="KAL0060884.1"/>
    <property type="molecule type" value="Genomic_DNA"/>
</dbReference>
<dbReference type="InterPro" id="IPR055100">
    <property type="entry name" value="GNAT_LYC1-like"/>
</dbReference>
<name>A0ABR2ZIV3_9AGAR</name>
<sequence>MATDTDFSSLSLFLATPAQTVESYRRTTKEWGRGQTEEQYIRHNQSQAKTFECTKGRKWVVCYQRTGLILERNAASPKEVTCYGIASVFTPPSERGKGYARHMTRLLHWVLSQSGSLPPSSFPEEWGSPPPRVESAGNGCFSALWSDVGHFYQNCGPFGQKGGGWRVKDAKSTIWEVEQVTDDDPADIARTRWDWLNEDTVEHIWRDDVDVIRAELASLGPNQDKTFFTFLPSLGVESFQREKLKFLWEKEGITQWGVTVHRSEESLGIPDFATWTVLLSGPTPRTLLITRLRAHGDTFPIILSRAVEVAKKHDLQRIEVWNLAEQLQRSGAPGATFVRDDHLPAVQWYGSANEGELVWLNNEKYIRLHPFRLYTAR</sequence>
<protein>
    <recommendedName>
        <fullName evidence="1">LYC1 C-terminal domain-containing protein</fullName>
    </recommendedName>
</protein>
<evidence type="ECO:0000313" key="2">
    <source>
        <dbReference type="EMBL" id="KAL0060884.1"/>
    </source>
</evidence>
<evidence type="ECO:0000259" key="1">
    <source>
        <dbReference type="Pfam" id="PF22998"/>
    </source>
</evidence>
<feature type="domain" description="LYC1 C-terminal" evidence="1">
    <location>
        <begin position="190"/>
        <end position="365"/>
    </location>
</feature>
<organism evidence="2 3">
    <name type="scientific">Marasmius tenuissimus</name>
    <dbReference type="NCBI Taxonomy" id="585030"/>
    <lineage>
        <taxon>Eukaryota</taxon>
        <taxon>Fungi</taxon>
        <taxon>Dikarya</taxon>
        <taxon>Basidiomycota</taxon>
        <taxon>Agaricomycotina</taxon>
        <taxon>Agaricomycetes</taxon>
        <taxon>Agaricomycetidae</taxon>
        <taxon>Agaricales</taxon>
        <taxon>Marasmiineae</taxon>
        <taxon>Marasmiaceae</taxon>
        <taxon>Marasmius</taxon>
    </lineage>
</organism>
<gene>
    <name evidence="2" type="ORF">AAF712_012348</name>
</gene>
<reference evidence="2 3" key="1">
    <citation type="submission" date="2024-05" db="EMBL/GenBank/DDBJ databases">
        <title>A draft genome resource for the thread blight pathogen Marasmius tenuissimus strain MS-2.</title>
        <authorList>
            <person name="Yulfo-Soto G.E."/>
            <person name="Baruah I.K."/>
            <person name="Amoako-Attah I."/>
            <person name="Bukari Y."/>
            <person name="Meinhardt L.W."/>
            <person name="Bailey B.A."/>
            <person name="Cohen S.P."/>
        </authorList>
    </citation>
    <scope>NUCLEOTIDE SEQUENCE [LARGE SCALE GENOMIC DNA]</scope>
    <source>
        <strain evidence="2 3">MS-2</strain>
    </source>
</reference>
<proteinExistence type="predicted"/>
<evidence type="ECO:0000313" key="3">
    <source>
        <dbReference type="Proteomes" id="UP001437256"/>
    </source>
</evidence>
<accession>A0ABR2ZIV3</accession>
<dbReference type="Pfam" id="PF22998">
    <property type="entry name" value="GNAT_LYC1-like"/>
    <property type="match status" value="1"/>
</dbReference>
<dbReference type="InterPro" id="IPR053013">
    <property type="entry name" value="LAT"/>
</dbReference>
<comment type="caution">
    <text evidence="2">The sequence shown here is derived from an EMBL/GenBank/DDBJ whole genome shotgun (WGS) entry which is preliminary data.</text>
</comment>